<keyword evidence="3" id="KW-1185">Reference proteome</keyword>
<dbReference type="Proteomes" id="UP001440984">
    <property type="component" value="Unassembled WGS sequence"/>
</dbReference>
<protein>
    <submittedName>
        <fullName evidence="2">Uncharacterized protein</fullName>
    </submittedName>
</protein>
<evidence type="ECO:0000313" key="3">
    <source>
        <dbReference type="Proteomes" id="UP001440984"/>
    </source>
</evidence>
<dbReference type="EMBL" id="JBDZYD010000023">
    <property type="protein sequence ID" value="MEQ0565836.1"/>
    <property type="molecule type" value="Genomic_DNA"/>
</dbReference>
<comment type="caution">
    <text evidence="2">The sequence shown here is derived from an EMBL/GenBank/DDBJ whole genome shotgun (WGS) entry which is preliminary data.</text>
</comment>
<dbReference type="RefSeq" id="WP_348956921.1">
    <property type="nucleotide sequence ID" value="NZ_JBDZYD010000023.1"/>
</dbReference>
<keyword evidence="1" id="KW-0812">Transmembrane</keyword>
<feature type="transmembrane region" description="Helical" evidence="1">
    <location>
        <begin position="364"/>
        <end position="384"/>
    </location>
</feature>
<keyword evidence="1" id="KW-0472">Membrane</keyword>
<keyword evidence="1" id="KW-1133">Transmembrane helix</keyword>
<evidence type="ECO:0000313" key="2">
    <source>
        <dbReference type="EMBL" id="MEQ0565836.1"/>
    </source>
</evidence>
<proteinExistence type="predicted"/>
<feature type="transmembrane region" description="Helical" evidence="1">
    <location>
        <begin position="390"/>
        <end position="409"/>
    </location>
</feature>
<gene>
    <name evidence="2" type="ORF">ABJI51_42735</name>
</gene>
<evidence type="ECO:0000256" key="1">
    <source>
        <dbReference type="SAM" id="Phobius"/>
    </source>
</evidence>
<sequence length="475" mass="51542">MLRDSRAWLLRFAELRYHGFSGTPVVEIDPAQWGLDSTAVRQAAASRRYRETPPVRPGFLRFEFAPAFFPPHFDRGPGTGGARRRLAKLLARQDQFWASLRRLRLGRDDVAATAAAAGMTVVAEVADPTDRLLLLRRTGLPDEELRPRTTGYRVGVVQGVAAVVCVLGVGVGTWFAAQSGRTWPLLLIPVALAAVVGVQLLIRAIAGRSPRMPWLDAPFDGSPQVLVPPPPSLSTELLGEVAARYGYFFGGHHDSGRGNTQLLFAKCRPGLVFGHPAPAVFTPPAEPPGREQWLRNHLDGRGELWVSVRHAKLTPARIAEIAGSEGFAAVAEFADRTDVILLLRRTTPSPPVAGRRFRMSCAGFAAPVLWAVLCFGGGALTGAITGEERVFAIGFGLAVLGVPPLLWVLRAFPRSARVGWLAGEFDGSDGVTFFSGQFDVSPELTRQIAAFHGYFLRSETSTRAQGRLVTYAKLR</sequence>
<feature type="transmembrane region" description="Helical" evidence="1">
    <location>
        <begin position="154"/>
        <end position="177"/>
    </location>
</feature>
<reference evidence="2 3" key="1">
    <citation type="submission" date="2024-05" db="EMBL/GenBank/DDBJ databases">
        <authorList>
            <person name="Zhao H."/>
            <person name="Xu Y."/>
            <person name="Lin S."/>
            <person name="Spain J.C."/>
            <person name="Zhou N.-Y."/>
        </authorList>
    </citation>
    <scope>NUCLEOTIDE SEQUENCE [LARGE SCALE GENOMIC DNA]</scope>
    <source>
        <strain evidence="2 3">NEAU-NG30</strain>
    </source>
</reference>
<accession>A0ABV0LUL7</accession>
<organism evidence="2 3">
    <name type="scientific">Amycolatopsis melonis</name>
    <dbReference type="NCBI Taxonomy" id="3156488"/>
    <lineage>
        <taxon>Bacteria</taxon>
        <taxon>Bacillati</taxon>
        <taxon>Actinomycetota</taxon>
        <taxon>Actinomycetes</taxon>
        <taxon>Pseudonocardiales</taxon>
        <taxon>Pseudonocardiaceae</taxon>
        <taxon>Amycolatopsis</taxon>
    </lineage>
</organism>
<feature type="transmembrane region" description="Helical" evidence="1">
    <location>
        <begin position="183"/>
        <end position="202"/>
    </location>
</feature>
<name>A0ABV0LUL7_9PSEU</name>